<evidence type="ECO:0000256" key="1">
    <source>
        <dbReference type="ARBA" id="ARBA00022723"/>
    </source>
</evidence>
<evidence type="ECO:0000313" key="3">
    <source>
        <dbReference type="Proteomes" id="UP001529380"/>
    </source>
</evidence>
<comment type="caution">
    <text evidence="2">The sequence shown here is derived from an EMBL/GenBank/DDBJ whole genome shotgun (WGS) entry which is preliminary data.</text>
</comment>
<keyword evidence="1" id="KW-0479">Metal-binding</keyword>
<name>A0ABT7ULD8_9FIRM</name>
<sequence length="172" mass="18956">MGKRGREPGFFNGVLKDSKDYSSASIEVYVPIEETCTNGIMVVDGSLGYIGRAEDPVQVRFEAGRIVEIEDNPTGNRLRAYMDQYQDPRICIAGELGIGLNSLSKCEGNCYIEDESAYGTFHIGLGRNIALGGIQNAKGHFDLVAHSPSIYTDNRQIMQEGKIIVPEPDFIY</sequence>
<dbReference type="PANTHER" id="PTHR34448">
    <property type="entry name" value="AMINOPEPTIDASE"/>
    <property type="match status" value="1"/>
</dbReference>
<dbReference type="Pfam" id="PF26233">
    <property type="entry name" value="NicX"/>
    <property type="match status" value="1"/>
</dbReference>
<reference evidence="3" key="2">
    <citation type="submission" date="2023-06" db="EMBL/GenBank/DDBJ databases">
        <title>Identification and characterization of horizontal gene transfer across gut microbiota members of farm animals based on homology search.</title>
        <authorList>
            <person name="Zeman M."/>
            <person name="Kubasova T."/>
            <person name="Jahodarova E."/>
            <person name="Nykrynova M."/>
            <person name="Rychlik I."/>
        </authorList>
    </citation>
    <scope>NUCLEOTIDE SEQUENCE [LARGE SCALE GENOMIC DNA]</scope>
    <source>
        <strain evidence="3">ET340</strain>
    </source>
</reference>
<evidence type="ECO:0000313" key="2">
    <source>
        <dbReference type="EMBL" id="MDM8199696.1"/>
    </source>
</evidence>
<dbReference type="InterPro" id="IPR058739">
    <property type="entry name" value="NicX"/>
</dbReference>
<dbReference type="InterPro" id="IPR052170">
    <property type="entry name" value="M29_Exopeptidase"/>
</dbReference>
<accession>A0ABT7ULD8</accession>
<dbReference type="Proteomes" id="UP001529380">
    <property type="component" value="Unassembled WGS sequence"/>
</dbReference>
<dbReference type="EMBL" id="JAUDCL010000001">
    <property type="protein sequence ID" value="MDM8199696.1"/>
    <property type="molecule type" value="Genomic_DNA"/>
</dbReference>
<dbReference type="PANTHER" id="PTHR34448:SF1">
    <property type="entry name" value="BLL6088 PROTEIN"/>
    <property type="match status" value="1"/>
</dbReference>
<evidence type="ECO:0008006" key="4">
    <source>
        <dbReference type="Google" id="ProtNLM"/>
    </source>
</evidence>
<protein>
    <recommendedName>
        <fullName evidence="4">Thermophilic metalloprotease (M29)</fullName>
    </recommendedName>
</protein>
<dbReference type="SUPFAM" id="SSF144052">
    <property type="entry name" value="Thermophilic metalloprotease-like"/>
    <property type="match status" value="1"/>
</dbReference>
<gene>
    <name evidence="2" type="ORF">QUW08_00025</name>
</gene>
<keyword evidence="3" id="KW-1185">Reference proteome</keyword>
<dbReference type="RefSeq" id="WP_289598310.1">
    <property type="nucleotide sequence ID" value="NZ_JAUDCL010000001.1"/>
</dbReference>
<reference evidence="2 3" key="3">
    <citation type="submission" date="2023-06" db="EMBL/GenBank/DDBJ databases">
        <authorList>
            <person name="Zeman M."/>
            <person name="Kubasova T."/>
            <person name="Jahodarova E."/>
            <person name="Nykrynova M."/>
            <person name="Rychlik I."/>
        </authorList>
    </citation>
    <scope>NUCLEOTIDE SEQUENCE [LARGE SCALE GENOMIC DNA]</scope>
    <source>
        <strain evidence="2 3">ET340</strain>
    </source>
</reference>
<reference evidence="2 3" key="1">
    <citation type="submission" date="2023-06" db="EMBL/GenBank/DDBJ databases">
        <title>Identification and characterization of horizontal gene transfer across gut microbiota members of farm animals based on homology search.</title>
        <authorList>
            <person name="Schwarzerova J."/>
            <person name="Nykrynova M."/>
            <person name="Jureckova K."/>
            <person name="Cejkova D."/>
            <person name="Rychlik I."/>
        </authorList>
    </citation>
    <scope>NUCLEOTIDE SEQUENCE [LARGE SCALE GENOMIC DNA]</scope>
    <source>
        <strain evidence="2 3">ET340</strain>
    </source>
</reference>
<proteinExistence type="predicted"/>
<organism evidence="2 3">
    <name type="scientific">Allofournierella massiliensis</name>
    <dbReference type="NCBI Taxonomy" id="1650663"/>
    <lineage>
        <taxon>Bacteria</taxon>
        <taxon>Bacillati</taxon>
        <taxon>Bacillota</taxon>
        <taxon>Clostridia</taxon>
        <taxon>Eubacteriales</taxon>
        <taxon>Oscillospiraceae</taxon>
        <taxon>Allofournierella</taxon>
    </lineage>
</organism>